<dbReference type="AlphaFoldDB" id="A0A2G2XCB0"/>
<dbReference type="PROSITE" id="PS50174">
    <property type="entry name" value="G_PATCH"/>
    <property type="match status" value="1"/>
</dbReference>
<dbReference type="EMBL" id="MLFT02000002">
    <property type="protein sequence ID" value="PHT55123.1"/>
    <property type="molecule type" value="Genomic_DNA"/>
</dbReference>
<reference evidence="3" key="2">
    <citation type="journal article" date="2017" name="J. Anim. Genet.">
        <title>Multiple reference genome sequences of hot pepper reveal the massive evolution of plant disease resistance genes by retroduplication.</title>
        <authorList>
            <person name="Kim S."/>
            <person name="Park J."/>
            <person name="Yeom S.-I."/>
            <person name="Kim Y.-M."/>
            <person name="Seo E."/>
            <person name="Kim K.-T."/>
            <person name="Kim M.-S."/>
            <person name="Lee J.M."/>
            <person name="Cheong K."/>
            <person name="Shin H.-S."/>
            <person name="Kim S.-B."/>
            <person name="Han K."/>
            <person name="Lee J."/>
            <person name="Park M."/>
            <person name="Lee H.-A."/>
            <person name="Lee H.-Y."/>
            <person name="Lee Y."/>
            <person name="Oh S."/>
            <person name="Lee J.H."/>
            <person name="Choi E."/>
            <person name="Choi E."/>
            <person name="Lee S.E."/>
            <person name="Jeon J."/>
            <person name="Kim H."/>
            <person name="Choi G."/>
            <person name="Song H."/>
            <person name="Lee J."/>
            <person name="Lee S.-C."/>
            <person name="Kwon J.-K."/>
            <person name="Lee H.-Y."/>
            <person name="Koo N."/>
            <person name="Hong Y."/>
            <person name="Kim R.W."/>
            <person name="Kang W.-H."/>
            <person name="Huh J.H."/>
            <person name="Kang B.-C."/>
            <person name="Yang T.-J."/>
            <person name="Lee Y.-H."/>
            <person name="Bennetzen J.L."/>
            <person name="Choi D."/>
        </authorList>
    </citation>
    <scope>NUCLEOTIDE SEQUENCE [LARGE SCALE GENOMIC DNA]</scope>
    <source>
        <strain evidence="3">cv. PBC81</strain>
    </source>
</reference>
<feature type="domain" description="G-patch" evidence="1">
    <location>
        <begin position="22"/>
        <end position="60"/>
    </location>
</feature>
<protein>
    <recommendedName>
        <fullName evidence="1">G-patch domain-containing protein</fullName>
    </recommendedName>
</protein>
<evidence type="ECO:0000313" key="3">
    <source>
        <dbReference type="Proteomes" id="UP000224567"/>
    </source>
</evidence>
<dbReference type="GO" id="GO:0003676">
    <property type="term" value="F:nucleic acid binding"/>
    <property type="evidence" value="ECO:0007669"/>
    <property type="project" value="InterPro"/>
</dbReference>
<evidence type="ECO:0000313" key="2">
    <source>
        <dbReference type="EMBL" id="PHT55123.1"/>
    </source>
</evidence>
<dbReference type="OrthoDB" id="1296195at2759"/>
<dbReference type="Pfam" id="PF01585">
    <property type="entry name" value="G-patch"/>
    <property type="match status" value="1"/>
</dbReference>
<name>A0A2G2XCB0_CAPBA</name>
<comment type="caution">
    <text evidence="2">The sequence shown here is derived from an EMBL/GenBank/DDBJ whole genome shotgun (WGS) entry which is preliminary data.</text>
</comment>
<accession>A0A2G2XCB0</accession>
<sequence>MCTAEVESLKLPWVLMMVTSKMLKNGFVPGRGLGVNLDGILEPIQLSGQKNTFSLGYEPTPEEVSSANLKRKSNILLTKPVLLLNQSLSKVFVAQFLEEDVKEDLMKGSKTYSLLKKKLSAM</sequence>
<keyword evidence="3" id="KW-1185">Reference proteome</keyword>
<evidence type="ECO:0000259" key="1">
    <source>
        <dbReference type="PROSITE" id="PS50174"/>
    </source>
</evidence>
<gene>
    <name evidence="2" type="ORF">CQW23_03609</name>
</gene>
<proteinExistence type="predicted"/>
<dbReference type="Proteomes" id="UP000224567">
    <property type="component" value="Unassembled WGS sequence"/>
</dbReference>
<dbReference type="SMART" id="SM00443">
    <property type="entry name" value="G_patch"/>
    <property type="match status" value="1"/>
</dbReference>
<dbReference type="InterPro" id="IPR000467">
    <property type="entry name" value="G_patch_dom"/>
</dbReference>
<organism evidence="2 3">
    <name type="scientific">Capsicum baccatum</name>
    <name type="common">Peruvian pepper</name>
    <dbReference type="NCBI Taxonomy" id="33114"/>
    <lineage>
        <taxon>Eukaryota</taxon>
        <taxon>Viridiplantae</taxon>
        <taxon>Streptophyta</taxon>
        <taxon>Embryophyta</taxon>
        <taxon>Tracheophyta</taxon>
        <taxon>Spermatophyta</taxon>
        <taxon>Magnoliopsida</taxon>
        <taxon>eudicotyledons</taxon>
        <taxon>Gunneridae</taxon>
        <taxon>Pentapetalae</taxon>
        <taxon>asterids</taxon>
        <taxon>lamiids</taxon>
        <taxon>Solanales</taxon>
        <taxon>Solanaceae</taxon>
        <taxon>Solanoideae</taxon>
        <taxon>Capsiceae</taxon>
        <taxon>Capsicum</taxon>
    </lineage>
</organism>
<reference evidence="2 3" key="1">
    <citation type="journal article" date="2017" name="Genome Biol.">
        <title>New reference genome sequences of hot pepper reveal the massive evolution of plant disease-resistance genes by retroduplication.</title>
        <authorList>
            <person name="Kim S."/>
            <person name="Park J."/>
            <person name="Yeom S.I."/>
            <person name="Kim Y.M."/>
            <person name="Seo E."/>
            <person name="Kim K.T."/>
            <person name="Kim M.S."/>
            <person name="Lee J.M."/>
            <person name="Cheong K."/>
            <person name="Shin H.S."/>
            <person name="Kim S.B."/>
            <person name="Han K."/>
            <person name="Lee J."/>
            <person name="Park M."/>
            <person name="Lee H.A."/>
            <person name="Lee H.Y."/>
            <person name="Lee Y."/>
            <person name="Oh S."/>
            <person name="Lee J.H."/>
            <person name="Choi E."/>
            <person name="Choi E."/>
            <person name="Lee S.E."/>
            <person name="Jeon J."/>
            <person name="Kim H."/>
            <person name="Choi G."/>
            <person name="Song H."/>
            <person name="Lee J."/>
            <person name="Lee S.C."/>
            <person name="Kwon J.K."/>
            <person name="Lee H.Y."/>
            <person name="Koo N."/>
            <person name="Hong Y."/>
            <person name="Kim R.W."/>
            <person name="Kang W.H."/>
            <person name="Huh J.H."/>
            <person name="Kang B.C."/>
            <person name="Yang T.J."/>
            <person name="Lee Y.H."/>
            <person name="Bennetzen J.L."/>
            <person name="Choi D."/>
        </authorList>
    </citation>
    <scope>NUCLEOTIDE SEQUENCE [LARGE SCALE GENOMIC DNA]</scope>
    <source>
        <strain evidence="3">cv. PBC81</strain>
    </source>
</reference>